<evidence type="ECO:0000256" key="1">
    <source>
        <dbReference type="SAM" id="SignalP"/>
    </source>
</evidence>
<gene>
    <name evidence="2" type="ORF">RM519_01710</name>
</gene>
<comment type="caution">
    <text evidence="2">The sequence shown here is derived from an EMBL/GenBank/DDBJ whole genome shotgun (WGS) entry which is preliminary data.</text>
</comment>
<sequence length="313" mass="34925">MKTKLYLTVIVSLCITFLMQAQETKIPFNSGVLKLCSSKNFNIKGYDGKEVMIKSLHSSKTSYSFYNKGSNNERVVVRQARSTDLSSTVRAPKSRKEGDSIYVGYFFRTDEAEKSKGLKKLGKKAEAEENGIFLKIEQKGNELIITDDYEDMFVMVSDERYEILIPNTIKLDWDTNGCSSKRQTRFFNSKASELADFKGEVEISSTLNNLQLTDVSGPVTINTIGGNVTAVFDKTMPNKLYSIYSNNGFIDITLPEKSSVAIDASGDDILSDLDFDILSENATHSGQQMKLKLGSGKVKMKLDAGYGNIYLRK</sequence>
<keyword evidence="1" id="KW-0732">Signal</keyword>
<dbReference type="RefSeq" id="WP_311591771.1">
    <property type="nucleotide sequence ID" value="NZ_JAVRHV010000001.1"/>
</dbReference>
<evidence type="ECO:0000313" key="3">
    <source>
        <dbReference type="Proteomes" id="UP001252186"/>
    </source>
</evidence>
<feature type="signal peptide" evidence="1">
    <location>
        <begin position="1"/>
        <end position="21"/>
    </location>
</feature>
<accession>A0ABU2Y3X0</accession>
<evidence type="ECO:0008006" key="4">
    <source>
        <dbReference type="Google" id="ProtNLM"/>
    </source>
</evidence>
<name>A0ABU2Y3X0_9FLAO</name>
<organism evidence="2 3">
    <name type="scientific">Urechidicola vernalis</name>
    <dbReference type="NCBI Taxonomy" id="3075600"/>
    <lineage>
        <taxon>Bacteria</taxon>
        <taxon>Pseudomonadati</taxon>
        <taxon>Bacteroidota</taxon>
        <taxon>Flavobacteriia</taxon>
        <taxon>Flavobacteriales</taxon>
        <taxon>Flavobacteriaceae</taxon>
        <taxon>Urechidicola</taxon>
    </lineage>
</organism>
<reference evidence="2 3" key="1">
    <citation type="submission" date="2023-09" db="EMBL/GenBank/DDBJ databases">
        <authorList>
            <person name="Rey-Velasco X."/>
        </authorList>
    </citation>
    <scope>NUCLEOTIDE SEQUENCE [LARGE SCALE GENOMIC DNA]</scope>
    <source>
        <strain evidence="2 3">P050</strain>
    </source>
</reference>
<feature type="chain" id="PRO_5046235879" description="Adhesin domain-containing protein" evidence="1">
    <location>
        <begin position="22"/>
        <end position="313"/>
    </location>
</feature>
<dbReference type="EMBL" id="JAVRHV010000001">
    <property type="protein sequence ID" value="MDT0551950.1"/>
    <property type="molecule type" value="Genomic_DNA"/>
</dbReference>
<dbReference type="Proteomes" id="UP001252186">
    <property type="component" value="Unassembled WGS sequence"/>
</dbReference>
<proteinExistence type="predicted"/>
<protein>
    <recommendedName>
        <fullName evidence="4">Adhesin domain-containing protein</fullName>
    </recommendedName>
</protein>
<keyword evidence="3" id="KW-1185">Reference proteome</keyword>
<evidence type="ECO:0000313" key="2">
    <source>
        <dbReference type="EMBL" id="MDT0551950.1"/>
    </source>
</evidence>